<protein>
    <submittedName>
        <fullName evidence="1">Uncharacterized protein</fullName>
    </submittedName>
</protein>
<sequence length="343" mass="37373">MATSISICRGCAHRVMLYRSSLPAFKPSYQPALGRVSGRLYATAKAKPASSKQVPRTARTPKTAVTSKTTATPKTTVSPSVNNSKVLRLSYAQELADKATATTLYEAEPKRIFLFSSYMGGLFCATAAGINIWFNVFNVPEGTPQVVQVGMGLVGILMAAFGTRFALMPAGSIRSIRVLPSRGVRVPGPAGLGVSSVVAPPVRLEIEARRNVPFPFVPLRRFQADPNDAVMKAPLFSRKTAPSEHEKMLMKQEEEARLKAEREYEMNHLMTAPFRHAGQAVSKVFSSLRRGLTGEGFAPIIIGGVKYKLDITSAYVLEEGRALDRIVKIEEDPDMAKVTARSR</sequence>
<reference evidence="1 2" key="1">
    <citation type="journal article" date="2022" name="New Phytol.">
        <title>Ecological generalism drives hyperdiversity of secondary metabolite gene clusters in xylarialean endophytes.</title>
        <authorList>
            <person name="Franco M.E.E."/>
            <person name="Wisecaver J.H."/>
            <person name="Arnold A.E."/>
            <person name="Ju Y.M."/>
            <person name="Slot J.C."/>
            <person name="Ahrendt S."/>
            <person name="Moore L.P."/>
            <person name="Eastman K.E."/>
            <person name="Scott K."/>
            <person name="Konkel Z."/>
            <person name="Mondo S.J."/>
            <person name="Kuo A."/>
            <person name="Hayes R.D."/>
            <person name="Haridas S."/>
            <person name="Andreopoulos B."/>
            <person name="Riley R."/>
            <person name="LaButti K."/>
            <person name="Pangilinan J."/>
            <person name="Lipzen A."/>
            <person name="Amirebrahimi M."/>
            <person name="Yan J."/>
            <person name="Adam C."/>
            <person name="Keymanesh K."/>
            <person name="Ng V."/>
            <person name="Louie K."/>
            <person name="Northen T."/>
            <person name="Drula E."/>
            <person name="Henrissat B."/>
            <person name="Hsieh H.M."/>
            <person name="Youens-Clark K."/>
            <person name="Lutzoni F."/>
            <person name="Miadlikowska J."/>
            <person name="Eastwood D.C."/>
            <person name="Hamelin R.C."/>
            <person name="Grigoriev I.V."/>
            <person name="U'Ren J.M."/>
        </authorList>
    </citation>
    <scope>NUCLEOTIDE SEQUENCE [LARGE SCALE GENOMIC DNA]</scope>
    <source>
        <strain evidence="1 2">ER1909</strain>
    </source>
</reference>
<dbReference type="EMBL" id="MU394291">
    <property type="protein sequence ID" value="KAI6090407.1"/>
    <property type="molecule type" value="Genomic_DNA"/>
</dbReference>
<comment type="caution">
    <text evidence="1">The sequence shown here is derived from an EMBL/GenBank/DDBJ whole genome shotgun (WGS) entry which is preliminary data.</text>
</comment>
<evidence type="ECO:0000313" key="1">
    <source>
        <dbReference type="EMBL" id="KAI6090407.1"/>
    </source>
</evidence>
<proteinExistence type="predicted"/>
<keyword evidence="2" id="KW-1185">Reference proteome</keyword>
<organism evidence="1 2">
    <name type="scientific">Hypoxylon rubiginosum</name>
    <dbReference type="NCBI Taxonomy" id="110542"/>
    <lineage>
        <taxon>Eukaryota</taxon>
        <taxon>Fungi</taxon>
        <taxon>Dikarya</taxon>
        <taxon>Ascomycota</taxon>
        <taxon>Pezizomycotina</taxon>
        <taxon>Sordariomycetes</taxon>
        <taxon>Xylariomycetidae</taxon>
        <taxon>Xylariales</taxon>
        <taxon>Hypoxylaceae</taxon>
        <taxon>Hypoxylon</taxon>
    </lineage>
</organism>
<dbReference type="Proteomes" id="UP001497680">
    <property type="component" value="Unassembled WGS sequence"/>
</dbReference>
<gene>
    <name evidence="1" type="ORF">F4821DRAFT_30178</name>
</gene>
<accession>A0ACC0DCC4</accession>
<evidence type="ECO:0000313" key="2">
    <source>
        <dbReference type="Proteomes" id="UP001497680"/>
    </source>
</evidence>
<name>A0ACC0DCC4_9PEZI</name>